<evidence type="ECO:0000313" key="1">
    <source>
        <dbReference type="EMBL" id="WIX82277.1"/>
    </source>
</evidence>
<dbReference type="Gene3D" id="3.40.50.1820">
    <property type="entry name" value="alpha/beta hydrolase"/>
    <property type="match status" value="1"/>
</dbReference>
<evidence type="ECO:0000313" key="2">
    <source>
        <dbReference type="Proteomes" id="UP001236014"/>
    </source>
</evidence>
<dbReference type="AlphaFoldDB" id="A0A9Y2IM00"/>
<accession>A0A9Y2IM00</accession>
<dbReference type="KEGG" id="acab:QRX50_16690"/>
<dbReference type="RefSeq" id="WP_285972853.1">
    <property type="nucleotide sequence ID" value="NZ_CP127294.1"/>
</dbReference>
<protein>
    <recommendedName>
        <fullName evidence="3">Alpha/beta hydrolase</fullName>
    </recommendedName>
</protein>
<organism evidence="1 2">
    <name type="scientific">Amycolatopsis carbonis</name>
    <dbReference type="NCBI Taxonomy" id="715471"/>
    <lineage>
        <taxon>Bacteria</taxon>
        <taxon>Bacillati</taxon>
        <taxon>Actinomycetota</taxon>
        <taxon>Actinomycetes</taxon>
        <taxon>Pseudonocardiales</taxon>
        <taxon>Pseudonocardiaceae</taxon>
        <taxon>Amycolatopsis</taxon>
    </lineage>
</organism>
<evidence type="ECO:0008006" key="3">
    <source>
        <dbReference type="Google" id="ProtNLM"/>
    </source>
</evidence>
<reference evidence="1 2" key="1">
    <citation type="submission" date="2023-06" db="EMBL/GenBank/DDBJ databases">
        <authorList>
            <person name="Oyuntsetseg B."/>
            <person name="Kim S.B."/>
        </authorList>
    </citation>
    <scope>NUCLEOTIDE SEQUENCE [LARGE SCALE GENOMIC DNA]</scope>
    <source>
        <strain evidence="1 2">2-15</strain>
    </source>
</reference>
<gene>
    <name evidence="1" type="ORF">QRX50_16690</name>
</gene>
<dbReference type="EMBL" id="CP127294">
    <property type="protein sequence ID" value="WIX82277.1"/>
    <property type="molecule type" value="Genomic_DNA"/>
</dbReference>
<keyword evidence="2" id="KW-1185">Reference proteome</keyword>
<dbReference type="InterPro" id="IPR029058">
    <property type="entry name" value="AB_hydrolase_fold"/>
</dbReference>
<dbReference type="SUPFAM" id="SSF53474">
    <property type="entry name" value="alpha/beta-Hydrolases"/>
    <property type="match status" value="1"/>
</dbReference>
<proteinExistence type="predicted"/>
<dbReference type="Proteomes" id="UP001236014">
    <property type="component" value="Chromosome"/>
</dbReference>
<name>A0A9Y2IM00_9PSEU</name>
<sequence length="97" mass="10756">MGAATDREFLAKYLTYTLDGGVAERIKCRALVCEATDDLFFNGDGETQPEPRRLHERLTGPKTLLSFTAEEGAAAHCHVGAQRLVTARVFDWLDETL</sequence>